<dbReference type="PANTHER" id="PTHR18863">
    <property type="entry name" value="TSEC-2-RELATED"/>
    <property type="match status" value="1"/>
</dbReference>
<protein>
    <submittedName>
        <fullName evidence="1">Uncharacterized protein</fullName>
    </submittedName>
</protein>
<organism evidence="1 2">
    <name type="scientific">Owenia fusiformis</name>
    <name type="common">Polychaete worm</name>
    <dbReference type="NCBI Taxonomy" id="6347"/>
    <lineage>
        <taxon>Eukaryota</taxon>
        <taxon>Metazoa</taxon>
        <taxon>Spiralia</taxon>
        <taxon>Lophotrochozoa</taxon>
        <taxon>Annelida</taxon>
        <taxon>Polychaeta</taxon>
        <taxon>Sedentaria</taxon>
        <taxon>Canalipalpata</taxon>
        <taxon>Sabellida</taxon>
        <taxon>Oweniida</taxon>
        <taxon>Oweniidae</taxon>
        <taxon>Owenia</taxon>
    </lineage>
</organism>
<evidence type="ECO:0000313" key="1">
    <source>
        <dbReference type="EMBL" id="CAH1792732.1"/>
    </source>
</evidence>
<dbReference type="PANTHER" id="PTHR18863:SF6">
    <property type="entry name" value="COILED-COIL DOMAIN-CONTAINING PROTEIN 170"/>
    <property type="match status" value="1"/>
</dbReference>
<dbReference type="EMBL" id="CAIIXF020000008">
    <property type="protein sequence ID" value="CAH1792732.1"/>
    <property type="molecule type" value="Genomic_DNA"/>
</dbReference>
<name>A0A8J1UMA5_OWEFU</name>
<comment type="caution">
    <text evidence="1">The sequence shown here is derived from an EMBL/GenBank/DDBJ whole genome shotgun (WGS) entry which is preliminary data.</text>
</comment>
<accession>A0A8J1UMA5</accession>
<evidence type="ECO:0000313" key="2">
    <source>
        <dbReference type="Proteomes" id="UP000749559"/>
    </source>
</evidence>
<dbReference type="InterPro" id="IPR039139">
    <property type="entry name" value="CCDC170-like"/>
</dbReference>
<sequence length="540" mass="62660">MVTLQEALQNTELETKASRETIMRLVSEVGREQKTYKYINSDVTNMRVELDNALASRIDLEREIEALNERLEASQRAWRNARDQLENRDQNMSTLDREIKEKDYRARDAFTQFTSLKESLVSILGDRYGHGHGAPCEDVIKDRIRSLVTSARDKDANIDMLEQKVRNLTEQLERQIEMQRSAERKIRQAQNDAADMEDRLHHAENDIAATDALKDGLRTDKHRYLKFMERVASAMKVDTISADVGFDMSGDAIIARAEQLQHMEMDALADKTTHVYNLQRKIKSFKDQLESKDLHNDLLRKKIQQLEERVMGRSELEQEKDDESLRSRKLEKLVEKYKMQINELRQEIRDLKARLMDSSNYRIETLEASKEIETLEEKVLRLERVRQKQAKKIHNLKQDIDMVEGEKVGTSQTADYTIGQLSSELATTKAALDEITKRERQLLDMRSVIARMLGLEVNSLAVPDYEIISRLEKLVLANKTHAFTTLTLDSALEDMEDGFKSGYIEATRTLGTRSRSPSPHRSRTRTRSMSPTRRRDPRQY</sequence>
<proteinExistence type="predicted"/>
<reference evidence="1" key="1">
    <citation type="submission" date="2022-03" db="EMBL/GenBank/DDBJ databases">
        <authorList>
            <person name="Martin C."/>
        </authorList>
    </citation>
    <scope>NUCLEOTIDE SEQUENCE</scope>
</reference>
<keyword evidence="2" id="KW-1185">Reference proteome</keyword>
<dbReference type="OrthoDB" id="5832575at2759"/>
<dbReference type="Proteomes" id="UP000749559">
    <property type="component" value="Unassembled WGS sequence"/>
</dbReference>
<gene>
    <name evidence="1" type="ORF">OFUS_LOCUS17668</name>
</gene>
<dbReference type="AlphaFoldDB" id="A0A8J1UMA5"/>